<evidence type="ECO:0000256" key="5">
    <source>
        <dbReference type="RuleBase" id="RU362075"/>
    </source>
</evidence>
<dbReference type="InterPro" id="IPR054841">
    <property type="entry name" value="carotdesatCrtD"/>
</dbReference>
<sequence length="517" mass="54875">MTRQIVIIGAGVGGLATAMRLCAHGDVTILEAHDAPGGKMRTVPSDAGPVDAGPTVMTMRPVFEDLFHSAGARLDDHVTLVPETILARHHWQDGSTLDLFADQRASEDAVGTFAGAKAAREFRRFSKTAAQLFNAFEGPMMHSAAPSQDALTRHVMRHPSLIPAMAPGLSLARKLALSFSDPRLRQLFGRYATYVGGSPYQSPAILGLIWHAEAQGVWRVEGGMHMLAQAMANVATQAGATLRTNSSVIRIETQGDKVVAVHTKDARYPADVVVFNGDPKALNAGLLGASSQKAVPPQEPRSLSAFVWSFAATRSGVALDHHNVFFAKDPKHEFSAIEAGQMPTDATLYVCAQDRGTGTQTDGPERFEIIMNGPPRPQTEPSQKEMNQCHHVTFQTLEGMGLRFSPQPSTAALTTPEMFNRLFPASDGSLYGRSPHGMMAAFQRPTARTPLAGLYLASGGAHPGAGIPMAALSGKHAAEAILSDLASTSTSPKTAMRGGTLTASAKTEAARSRSSPS</sequence>
<keyword evidence="4 5" id="KW-0560">Oxidoreductase</keyword>
<dbReference type="STRING" id="266809.PM03_13520"/>
<evidence type="ECO:0000256" key="1">
    <source>
        <dbReference type="ARBA" id="ARBA00004829"/>
    </source>
</evidence>
<dbReference type="Proteomes" id="UP000051298">
    <property type="component" value="Unassembled WGS sequence"/>
</dbReference>
<dbReference type="AlphaFoldDB" id="A0A0N7LTF6"/>
<evidence type="ECO:0000256" key="2">
    <source>
        <dbReference type="ARBA" id="ARBA00006046"/>
    </source>
</evidence>
<dbReference type="InterPro" id="IPR014105">
    <property type="entry name" value="Carotenoid/retinoid_OxRdtase"/>
</dbReference>
<protein>
    <submittedName>
        <fullName evidence="8">Diapolycopene oxygenase</fullName>
        <ecNumber evidence="8">1.14.99.44</ecNumber>
    </submittedName>
</protein>
<gene>
    <name evidence="8" type="primary">crtP</name>
    <name evidence="8" type="ORF">THS5294_01857</name>
</gene>
<evidence type="ECO:0000256" key="3">
    <source>
        <dbReference type="ARBA" id="ARBA00022746"/>
    </source>
</evidence>
<keyword evidence="3 5" id="KW-0125">Carotenoid biosynthesis</keyword>
<feature type="region of interest" description="Disordered" evidence="6">
    <location>
        <begin position="486"/>
        <end position="517"/>
    </location>
</feature>
<accession>A0A0N7LTF6</accession>
<feature type="domain" description="Amine oxidase" evidence="7">
    <location>
        <begin position="13"/>
        <end position="286"/>
    </location>
</feature>
<dbReference type="PANTHER" id="PTHR43734">
    <property type="entry name" value="PHYTOENE DESATURASE"/>
    <property type="match status" value="1"/>
</dbReference>
<comment type="pathway">
    <text evidence="1 5">Carotenoid biosynthesis.</text>
</comment>
<dbReference type="GO" id="GO:0016117">
    <property type="term" value="P:carotenoid biosynthetic process"/>
    <property type="evidence" value="ECO:0007669"/>
    <property type="project" value="UniProtKB-KW"/>
</dbReference>
<dbReference type="PANTHER" id="PTHR43734:SF7">
    <property type="entry name" value="4,4'-DIAPONEUROSPORENE OXYGENASE"/>
    <property type="match status" value="1"/>
</dbReference>
<evidence type="ECO:0000313" key="9">
    <source>
        <dbReference type="Proteomes" id="UP000051298"/>
    </source>
</evidence>
<dbReference type="RefSeq" id="WP_058123505.1">
    <property type="nucleotide sequence ID" value="NZ_CYRX01000026.1"/>
</dbReference>
<reference evidence="8 9" key="1">
    <citation type="submission" date="2015-09" db="EMBL/GenBank/DDBJ databases">
        <authorList>
            <consortium name="Swine Surveillance"/>
        </authorList>
    </citation>
    <scope>NUCLEOTIDE SEQUENCE [LARGE SCALE GENOMIC DNA]</scope>
    <source>
        <strain evidence="8 9">CECT 5294</strain>
    </source>
</reference>
<proteinExistence type="inferred from homology"/>
<dbReference type="InterPro" id="IPR036188">
    <property type="entry name" value="FAD/NAD-bd_sf"/>
</dbReference>
<dbReference type="SUPFAM" id="SSF51905">
    <property type="entry name" value="FAD/NAD(P)-binding domain"/>
    <property type="match status" value="1"/>
</dbReference>
<dbReference type="EC" id="1.14.99.44" evidence="8"/>
<evidence type="ECO:0000313" key="8">
    <source>
        <dbReference type="EMBL" id="CUH60562.1"/>
    </source>
</evidence>
<evidence type="ECO:0000256" key="6">
    <source>
        <dbReference type="SAM" id="MobiDB-lite"/>
    </source>
</evidence>
<dbReference type="NCBIfam" id="TIGR02734">
    <property type="entry name" value="crtI_fam"/>
    <property type="match status" value="1"/>
</dbReference>
<name>A0A0N7LTF6_9RHOB</name>
<dbReference type="InterPro" id="IPR002937">
    <property type="entry name" value="Amino_oxidase"/>
</dbReference>
<dbReference type="NCBIfam" id="NF045637">
    <property type="entry name" value="carotdesatCrtDProt"/>
    <property type="match status" value="1"/>
</dbReference>
<comment type="similarity">
    <text evidence="2 5">Belongs to the carotenoid/retinoid oxidoreductase family.</text>
</comment>
<evidence type="ECO:0000259" key="7">
    <source>
        <dbReference type="Pfam" id="PF01593"/>
    </source>
</evidence>
<dbReference type="eggNOG" id="COG1233">
    <property type="taxonomic scope" value="Bacteria"/>
</dbReference>
<dbReference type="Pfam" id="PF01593">
    <property type="entry name" value="Amino_oxidase"/>
    <property type="match status" value="1"/>
</dbReference>
<dbReference type="EMBL" id="CYRX01000026">
    <property type="protein sequence ID" value="CUH60562.1"/>
    <property type="molecule type" value="Genomic_DNA"/>
</dbReference>
<dbReference type="GO" id="GO:0016491">
    <property type="term" value="F:oxidoreductase activity"/>
    <property type="evidence" value="ECO:0007669"/>
    <property type="project" value="UniProtKB-KW"/>
</dbReference>
<organism evidence="8 9">
    <name type="scientific">Thalassobacter stenotrophicus</name>
    <dbReference type="NCBI Taxonomy" id="266809"/>
    <lineage>
        <taxon>Bacteria</taxon>
        <taxon>Pseudomonadati</taxon>
        <taxon>Pseudomonadota</taxon>
        <taxon>Alphaproteobacteria</taxon>
        <taxon>Rhodobacterales</taxon>
        <taxon>Roseobacteraceae</taxon>
        <taxon>Thalassobacter</taxon>
    </lineage>
</organism>
<evidence type="ECO:0000256" key="4">
    <source>
        <dbReference type="ARBA" id="ARBA00023002"/>
    </source>
</evidence>
<dbReference type="Gene3D" id="3.50.50.60">
    <property type="entry name" value="FAD/NAD(P)-binding domain"/>
    <property type="match status" value="2"/>
</dbReference>